<feature type="region of interest" description="Disordered" evidence="1">
    <location>
        <begin position="1"/>
        <end position="54"/>
    </location>
</feature>
<dbReference type="EMBL" id="CAMXCT020003024">
    <property type="protein sequence ID" value="CAL1155394.1"/>
    <property type="molecule type" value="Genomic_DNA"/>
</dbReference>
<proteinExistence type="predicted"/>
<name>A0A9P1G5R9_9DINO</name>
<evidence type="ECO:0000313" key="2">
    <source>
        <dbReference type="EMBL" id="CAI4002019.1"/>
    </source>
</evidence>
<gene>
    <name evidence="2" type="ORF">C1SCF055_LOCUS28006</name>
</gene>
<evidence type="ECO:0000256" key="1">
    <source>
        <dbReference type="SAM" id="MobiDB-lite"/>
    </source>
</evidence>
<accession>A0A9P1G5R9</accession>
<dbReference type="AlphaFoldDB" id="A0A9P1G5R9"/>
<reference evidence="3 4" key="2">
    <citation type="submission" date="2024-05" db="EMBL/GenBank/DDBJ databases">
        <authorList>
            <person name="Chen Y."/>
            <person name="Shah S."/>
            <person name="Dougan E. K."/>
            <person name="Thang M."/>
            <person name="Chan C."/>
        </authorList>
    </citation>
    <scope>NUCLEOTIDE SEQUENCE [LARGE SCALE GENOMIC DNA]</scope>
</reference>
<dbReference type="EMBL" id="CAMXCT010003024">
    <property type="protein sequence ID" value="CAI4002019.1"/>
    <property type="molecule type" value="Genomic_DNA"/>
</dbReference>
<evidence type="ECO:0000313" key="4">
    <source>
        <dbReference type="Proteomes" id="UP001152797"/>
    </source>
</evidence>
<dbReference type="EMBL" id="CAMXCT030003024">
    <property type="protein sequence ID" value="CAL4789331.1"/>
    <property type="molecule type" value="Genomic_DNA"/>
</dbReference>
<comment type="caution">
    <text evidence="2">The sequence shown here is derived from an EMBL/GenBank/DDBJ whole genome shotgun (WGS) entry which is preliminary data.</text>
</comment>
<feature type="compositionally biased region" description="Basic and acidic residues" evidence="1">
    <location>
        <begin position="1"/>
        <end position="16"/>
    </location>
</feature>
<organism evidence="2">
    <name type="scientific">Cladocopium goreaui</name>
    <dbReference type="NCBI Taxonomy" id="2562237"/>
    <lineage>
        <taxon>Eukaryota</taxon>
        <taxon>Sar</taxon>
        <taxon>Alveolata</taxon>
        <taxon>Dinophyceae</taxon>
        <taxon>Suessiales</taxon>
        <taxon>Symbiodiniaceae</taxon>
        <taxon>Cladocopium</taxon>
    </lineage>
</organism>
<sequence>MPQSHVESKACSEAHVSEGAGQDMAWAPKLGSKAKEVNGEQAEAADSMPSGFPY</sequence>
<reference evidence="2" key="1">
    <citation type="submission" date="2022-10" db="EMBL/GenBank/DDBJ databases">
        <authorList>
            <person name="Chen Y."/>
            <person name="Dougan E. K."/>
            <person name="Chan C."/>
            <person name="Rhodes N."/>
            <person name="Thang M."/>
        </authorList>
    </citation>
    <scope>NUCLEOTIDE SEQUENCE</scope>
</reference>
<keyword evidence="4" id="KW-1185">Reference proteome</keyword>
<protein>
    <submittedName>
        <fullName evidence="2">Uncharacterized protein</fullName>
    </submittedName>
</protein>
<evidence type="ECO:0000313" key="3">
    <source>
        <dbReference type="EMBL" id="CAL4789331.1"/>
    </source>
</evidence>
<dbReference type="Proteomes" id="UP001152797">
    <property type="component" value="Unassembled WGS sequence"/>
</dbReference>